<dbReference type="AlphaFoldDB" id="A0AAV7VXG7"/>
<keyword evidence="3" id="KW-1185">Reference proteome</keyword>
<gene>
    <name evidence="2" type="ORF">NDU88_001780</name>
</gene>
<sequence>MKFVLKHFVRGACPRWRSARTCPLALCRLDPEKCLPAREGVAWRLPPHCAAPPGVLSRSAAGGSGLCRSREESWARPWSRGGAAERRRRRPGPQDRPLPGGPSKRGAVELKAWGLSLGPTAAGLRRGSQRLESCRRRTEGYGPSVFCDYTQAPRGALSHHDCALSAAQQFFSSTSLERLTNCQHM</sequence>
<comment type="caution">
    <text evidence="2">The sequence shown here is derived from an EMBL/GenBank/DDBJ whole genome shotgun (WGS) entry which is preliminary data.</text>
</comment>
<evidence type="ECO:0000313" key="3">
    <source>
        <dbReference type="Proteomes" id="UP001066276"/>
    </source>
</evidence>
<evidence type="ECO:0000313" key="2">
    <source>
        <dbReference type="EMBL" id="KAJ1206374.1"/>
    </source>
</evidence>
<proteinExistence type="predicted"/>
<feature type="region of interest" description="Disordered" evidence="1">
    <location>
        <begin position="78"/>
        <end position="105"/>
    </location>
</feature>
<dbReference type="Proteomes" id="UP001066276">
    <property type="component" value="Chromosome 1_2"/>
</dbReference>
<evidence type="ECO:0000256" key="1">
    <source>
        <dbReference type="SAM" id="MobiDB-lite"/>
    </source>
</evidence>
<accession>A0AAV7VXG7</accession>
<reference evidence="2" key="1">
    <citation type="journal article" date="2022" name="bioRxiv">
        <title>Sequencing and chromosome-scale assembly of the giantPleurodeles waltlgenome.</title>
        <authorList>
            <person name="Brown T."/>
            <person name="Elewa A."/>
            <person name="Iarovenko S."/>
            <person name="Subramanian E."/>
            <person name="Araus A.J."/>
            <person name="Petzold A."/>
            <person name="Susuki M."/>
            <person name="Suzuki K.-i.T."/>
            <person name="Hayashi T."/>
            <person name="Toyoda A."/>
            <person name="Oliveira C."/>
            <person name="Osipova E."/>
            <person name="Leigh N.D."/>
            <person name="Simon A."/>
            <person name="Yun M.H."/>
        </authorList>
    </citation>
    <scope>NUCLEOTIDE SEQUENCE</scope>
    <source>
        <strain evidence="2">20211129_DDA</strain>
        <tissue evidence="2">Liver</tissue>
    </source>
</reference>
<dbReference type="EMBL" id="JANPWB010000002">
    <property type="protein sequence ID" value="KAJ1206374.1"/>
    <property type="molecule type" value="Genomic_DNA"/>
</dbReference>
<protein>
    <submittedName>
        <fullName evidence="2">Uncharacterized protein</fullName>
    </submittedName>
</protein>
<organism evidence="2 3">
    <name type="scientific">Pleurodeles waltl</name>
    <name type="common">Iberian ribbed newt</name>
    <dbReference type="NCBI Taxonomy" id="8319"/>
    <lineage>
        <taxon>Eukaryota</taxon>
        <taxon>Metazoa</taxon>
        <taxon>Chordata</taxon>
        <taxon>Craniata</taxon>
        <taxon>Vertebrata</taxon>
        <taxon>Euteleostomi</taxon>
        <taxon>Amphibia</taxon>
        <taxon>Batrachia</taxon>
        <taxon>Caudata</taxon>
        <taxon>Salamandroidea</taxon>
        <taxon>Salamandridae</taxon>
        <taxon>Pleurodelinae</taxon>
        <taxon>Pleurodeles</taxon>
    </lineage>
</organism>
<name>A0AAV7VXG7_PLEWA</name>